<dbReference type="Proteomes" id="UP000283063">
    <property type="component" value="Plasmid pW43A"/>
</dbReference>
<reference evidence="1 2" key="1">
    <citation type="submission" date="2018-10" db="EMBL/GenBank/DDBJ databases">
        <title>Parasedimentitalea marina sp. nov., a psychrophilic bacterium isolated from deep seawater of the New Britain Trench.</title>
        <authorList>
            <person name="Cao J."/>
        </authorList>
    </citation>
    <scope>NUCLEOTIDE SEQUENCE [LARGE SCALE GENOMIC DNA]</scope>
    <source>
        <strain evidence="1 2">W43</strain>
        <plasmid evidence="1 2">pW43A</plasmid>
    </source>
</reference>
<accession>A0A3T0N9A4</accession>
<proteinExistence type="predicted"/>
<evidence type="ECO:0000313" key="2">
    <source>
        <dbReference type="Proteomes" id="UP000283063"/>
    </source>
</evidence>
<gene>
    <name evidence="1" type="ORF">EBB79_21625</name>
</gene>
<evidence type="ECO:0000313" key="1">
    <source>
        <dbReference type="EMBL" id="AZV80579.1"/>
    </source>
</evidence>
<keyword evidence="2" id="KW-1185">Reference proteome</keyword>
<dbReference type="EMBL" id="CP033220">
    <property type="protein sequence ID" value="AZV80579.1"/>
    <property type="molecule type" value="Genomic_DNA"/>
</dbReference>
<name>A0A3T0N9A4_9RHOB</name>
<dbReference type="AlphaFoldDB" id="A0A3T0N9A4"/>
<protein>
    <submittedName>
        <fullName evidence="1">Uncharacterized protein</fullName>
    </submittedName>
</protein>
<organism evidence="1 2">
    <name type="scientific">Parasedimentitalea marina</name>
    <dbReference type="NCBI Taxonomy" id="2483033"/>
    <lineage>
        <taxon>Bacteria</taxon>
        <taxon>Pseudomonadati</taxon>
        <taxon>Pseudomonadota</taxon>
        <taxon>Alphaproteobacteria</taxon>
        <taxon>Rhodobacterales</taxon>
        <taxon>Paracoccaceae</taxon>
        <taxon>Parasedimentitalea</taxon>
    </lineage>
</organism>
<geneLocation type="plasmid" evidence="1 2">
    <name>pW43A</name>
</geneLocation>
<dbReference type="KEGG" id="sedi:EBB79_21625"/>
<sequence>MRYVSNLLTAGLGLLCYLVTAGAVLALNADPAFQHNSNAVWFENWTGLSNATLIISAPMVKNRDFRGSRHASLRTGARRGAGRELPL</sequence>
<keyword evidence="1" id="KW-0614">Plasmid</keyword>